<keyword evidence="2" id="KW-1185">Reference proteome</keyword>
<gene>
    <name evidence="1" type="ordered locus">Cyan7822_0954</name>
</gene>
<name>E0UD86_GLOV7</name>
<proteinExistence type="predicted"/>
<dbReference type="AlphaFoldDB" id="E0UD86"/>
<dbReference type="KEGG" id="cyj:Cyan7822_0954"/>
<dbReference type="HOGENOM" id="CLU_3308351_0_0_3"/>
<dbReference type="Proteomes" id="UP000008206">
    <property type="component" value="Chromosome"/>
</dbReference>
<dbReference type="EMBL" id="CP002198">
    <property type="protein sequence ID" value="ADN12966.1"/>
    <property type="molecule type" value="Genomic_DNA"/>
</dbReference>
<sequence length="39" mass="4517">MIPRITFANSVVMATREKLLKRVTSGYLTSYQQSELIDR</sequence>
<protein>
    <submittedName>
        <fullName evidence="1">Uncharacterized protein</fullName>
    </submittedName>
</protein>
<accession>E0UD86</accession>
<organism evidence="1 2">
    <name type="scientific">Gloeothece verrucosa (strain PCC 7822)</name>
    <name type="common">Cyanothece sp. (strain PCC 7822)</name>
    <dbReference type="NCBI Taxonomy" id="497965"/>
    <lineage>
        <taxon>Bacteria</taxon>
        <taxon>Bacillati</taxon>
        <taxon>Cyanobacteriota</taxon>
        <taxon>Cyanophyceae</taxon>
        <taxon>Oscillatoriophycideae</taxon>
        <taxon>Chroococcales</taxon>
        <taxon>Aphanothecaceae</taxon>
        <taxon>Gloeothece</taxon>
        <taxon>Gloeothece verrucosa</taxon>
    </lineage>
</organism>
<reference evidence="2" key="1">
    <citation type="journal article" date="2011" name="MBio">
        <title>Novel metabolic attributes of the genus Cyanothece, comprising a group of unicellular nitrogen-fixing Cyanobacteria.</title>
        <authorList>
            <person name="Bandyopadhyay A."/>
            <person name="Elvitigala T."/>
            <person name="Welsh E."/>
            <person name="Stockel J."/>
            <person name="Liberton M."/>
            <person name="Min H."/>
            <person name="Sherman L.A."/>
            <person name="Pakrasi H.B."/>
        </authorList>
    </citation>
    <scope>NUCLEOTIDE SEQUENCE [LARGE SCALE GENOMIC DNA]</scope>
    <source>
        <strain evidence="2">PCC 7822</strain>
    </source>
</reference>
<evidence type="ECO:0000313" key="2">
    <source>
        <dbReference type="Proteomes" id="UP000008206"/>
    </source>
</evidence>
<evidence type="ECO:0000313" key="1">
    <source>
        <dbReference type="EMBL" id="ADN12966.1"/>
    </source>
</evidence>